<reference evidence="1" key="1">
    <citation type="journal article" date="2013" name="J. Plant Res.">
        <title>Effect of fungi and light on seed germination of three Opuntia species from semiarid lands of central Mexico.</title>
        <authorList>
            <person name="Delgado-Sanchez P."/>
            <person name="Jimenez-Bremont J.F."/>
            <person name="Guerrero-Gonzalez Mde L."/>
            <person name="Flores J."/>
        </authorList>
    </citation>
    <scope>NUCLEOTIDE SEQUENCE</scope>
    <source>
        <tissue evidence="1">Cladode</tissue>
    </source>
</reference>
<dbReference type="AlphaFoldDB" id="A0A7C9EP96"/>
<protein>
    <submittedName>
        <fullName evidence="1">Uncharacterized protein</fullName>
    </submittedName>
</protein>
<evidence type="ECO:0000313" key="1">
    <source>
        <dbReference type="EMBL" id="MBA4665169.1"/>
    </source>
</evidence>
<name>A0A7C9EP96_OPUST</name>
<accession>A0A7C9EP96</accession>
<dbReference type="EMBL" id="GISG01226495">
    <property type="protein sequence ID" value="MBA4665169.1"/>
    <property type="molecule type" value="Transcribed_RNA"/>
</dbReference>
<organism evidence="1">
    <name type="scientific">Opuntia streptacantha</name>
    <name type="common">Prickly pear cactus</name>
    <name type="synonym">Opuntia cardona</name>
    <dbReference type="NCBI Taxonomy" id="393608"/>
    <lineage>
        <taxon>Eukaryota</taxon>
        <taxon>Viridiplantae</taxon>
        <taxon>Streptophyta</taxon>
        <taxon>Embryophyta</taxon>
        <taxon>Tracheophyta</taxon>
        <taxon>Spermatophyta</taxon>
        <taxon>Magnoliopsida</taxon>
        <taxon>eudicotyledons</taxon>
        <taxon>Gunneridae</taxon>
        <taxon>Pentapetalae</taxon>
        <taxon>Caryophyllales</taxon>
        <taxon>Cactineae</taxon>
        <taxon>Cactaceae</taxon>
        <taxon>Opuntioideae</taxon>
        <taxon>Opuntia</taxon>
    </lineage>
</organism>
<sequence length="127" mass="14251">MKNIWEHSSIDCTALFSIAPYQTWIQVMLKVMKFTVMPTLYVPTGKLDGADFSCNRCALRLQSFTCVAANVERIPLHSLSKERSFEVMSATSSIKEFTSSTFSKREHIEDAMARITSAAEHIASLIP</sequence>
<reference evidence="1" key="2">
    <citation type="submission" date="2020-07" db="EMBL/GenBank/DDBJ databases">
        <authorList>
            <person name="Vera ALvarez R."/>
            <person name="Arias-Moreno D.M."/>
            <person name="Jimenez-Jacinto V."/>
            <person name="Jimenez-Bremont J.F."/>
            <person name="Swaminathan K."/>
            <person name="Moose S.P."/>
            <person name="Guerrero-Gonzalez M.L."/>
            <person name="Marino-Ramirez L."/>
            <person name="Landsman D."/>
            <person name="Rodriguez-Kessler M."/>
            <person name="Delgado-Sanchez P."/>
        </authorList>
    </citation>
    <scope>NUCLEOTIDE SEQUENCE</scope>
    <source>
        <tissue evidence="1">Cladode</tissue>
    </source>
</reference>
<proteinExistence type="predicted"/>